<dbReference type="PROSITE" id="PS51128">
    <property type="entry name" value="ZF_DKSA_2"/>
    <property type="match status" value="1"/>
</dbReference>
<proteinExistence type="predicted"/>
<evidence type="ECO:0000313" key="4">
    <source>
        <dbReference type="Proteomes" id="UP000229335"/>
    </source>
</evidence>
<dbReference type="PANTHER" id="PTHR33823">
    <property type="entry name" value="RNA POLYMERASE-BINDING TRANSCRIPTION FACTOR DKSA-RELATED"/>
    <property type="match status" value="1"/>
</dbReference>
<evidence type="ECO:0000256" key="1">
    <source>
        <dbReference type="PROSITE-ProRule" id="PRU00510"/>
    </source>
</evidence>
<name>A0A2M6WMJ2_9BACT</name>
<dbReference type="Proteomes" id="UP000229335">
    <property type="component" value="Unassembled WGS sequence"/>
</dbReference>
<comment type="caution">
    <text evidence="1">Lacks conserved residue(s) required for the propagation of feature annotation.</text>
</comment>
<gene>
    <name evidence="3" type="ORF">COU00_01465</name>
</gene>
<organism evidence="3 4">
    <name type="scientific">Candidatus Falkowbacteria bacterium CG10_big_fil_rev_8_21_14_0_10_43_11</name>
    <dbReference type="NCBI Taxonomy" id="1974568"/>
    <lineage>
        <taxon>Bacteria</taxon>
        <taxon>Candidatus Falkowiibacteriota</taxon>
    </lineage>
</organism>
<evidence type="ECO:0000313" key="3">
    <source>
        <dbReference type="EMBL" id="PIT93972.1"/>
    </source>
</evidence>
<feature type="region of interest" description="Disordered" evidence="2">
    <location>
        <begin position="21"/>
        <end position="43"/>
    </location>
</feature>
<evidence type="ECO:0000256" key="2">
    <source>
        <dbReference type="SAM" id="MobiDB-lite"/>
    </source>
</evidence>
<dbReference type="InterPro" id="IPR037187">
    <property type="entry name" value="DnaK_N"/>
</dbReference>
<feature type="compositionally biased region" description="Basic and acidic residues" evidence="2">
    <location>
        <begin position="21"/>
        <end position="30"/>
    </location>
</feature>
<dbReference type="SUPFAM" id="SSF109635">
    <property type="entry name" value="DnaK suppressor protein DksA, alpha-hairpin domain"/>
    <property type="match status" value="1"/>
</dbReference>
<feature type="region of interest" description="Disordered" evidence="2">
    <location>
        <begin position="90"/>
        <end position="110"/>
    </location>
</feature>
<accession>A0A2M6WMJ2</accession>
<comment type="caution">
    <text evidence="3">The sequence shown here is derived from an EMBL/GenBank/DDBJ whole genome shotgun (WGS) entry which is preliminary data.</text>
</comment>
<sequence length="110" mass="12710">MFTQEFIQKMKERLLSEKQSVEEKLKELHSPEAPVDNPDEDDLANDAAEDIIEESSRAAYREILEKIDAALARVERGTYGICLKTGKEIPHEHLEQEPWAEERPPIPREL</sequence>
<dbReference type="EMBL" id="PFAS01000020">
    <property type="protein sequence ID" value="PIT93972.1"/>
    <property type="molecule type" value="Genomic_DNA"/>
</dbReference>
<dbReference type="PANTHER" id="PTHR33823:SF4">
    <property type="entry name" value="GENERAL STRESS PROTEIN 16O"/>
    <property type="match status" value="1"/>
</dbReference>
<reference evidence="4" key="1">
    <citation type="submission" date="2017-09" db="EMBL/GenBank/DDBJ databases">
        <title>Depth-based differentiation of microbial function through sediment-hosted aquifers and enrichment of novel symbionts in the deep terrestrial subsurface.</title>
        <authorList>
            <person name="Probst A.J."/>
            <person name="Ladd B."/>
            <person name="Jarett J.K."/>
            <person name="Geller-Mcgrath D.E."/>
            <person name="Sieber C.M.K."/>
            <person name="Emerson J.B."/>
            <person name="Anantharaman K."/>
            <person name="Thomas B.C."/>
            <person name="Malmstrom R."/>
            <person name="Stieglmeier M."/>
            <person name="Klingl A."/>
            <person name="Woyke T."/>
            <person name="Ryan C.M."/>
            <person name="Banfield J.F."/>
        </authorList>
    </citation>
    <scope>NUCLEOTIDE SEQUENCE [LARGE SCALE GENOMIC DNA]</scope>
</reference>
<protein>
    <submittedName>
        <fullName evidence="3">Conjugal transfer protein TraR</fullName>
    </submittedName>
</protein>
<dbReference type="AlphaFoldDB" id="A0A2M6WMJ2"/>
<dbReference type="Gene3D" id="1.20.120.910">
    <property type="entry name" value="DksA, coiled-coil domain"/>
    <property type="match status" value="1"/>
</dbReference>